<reference evidence="2" key="1">
    <citation type="journal article" date="2019" name="Int. J. Syst. Evol. Microbiol.">
        <title>The Global Catalogue of Microorganisms (GCM) 10K type strain sequencing project: providing services to taxonomists for standard genome sequencing and annotation.</title>
        <authorList>
            <consortium name="The Broad Institute Genomics Platform"/>
            <consortium name="The Broad Institute Genome Sequencing Center for Infectious Disease"/>
            <person name="Wu L."/>
            <person name="Ma J."/>
        </authorList>
    </citation>
    <scope>NUCLEOTIDE SEQUENCE [LARGE SCALE GENOMIC DNA]</scope>
    <source>
        <strain evidence="2">CGMCC 1.15439</strain>
    </source>
</reference>
<name>A0ABQ1FRP2_9GAMM</name>
<comment type="caution">
    <text evidence="1">The sequence shown here is derived from an EMBL/GenBank/DDBJ whole genome shotgun (WGS) entry which is preliminary data.</text>
</comment>
<dbReference type="Proteomes" id="UP000620046">
    <property type="component" value="Unassembled WGS sequence"/>
</dbReference>
<protein>
    <submittedName>
        <fullName evidence="1">Uncharacterized protein</fullName>
    </submittedName>
</protein>
<organism evidence="1 2">
    <name type="scientific">Dyella nitratireducens</name>
    <dbReference type="NCBI Taxonomy" id="1849580"/>
    <lineage>
        <taxon>Bacteria</taxon>
        <taxon>Pseudomonadati</taxon>
        <taxon>Pseudomonadota</taxon>
        <taxon>Gammaproteobacteria</taxon>
        <taxon>Lysobacterales</taxon>
        <taxon>Rhodanobacteraceae</taxon>
        <taxon>Dyella</taxon>
    </lineage>
</organism>
<sequence>MLKQRIGQRFLGREELIQRADRRASARGYFRHRGAFVTFFDEARACRFQQGGDAFMTALALRTAAKLG</sequence>
<accession>A0ABQ1FRP2</accession>
<evidence type="ECO:0000313" key="2">
    <source>
        <dbReference type="Proteomes" id="UP000620046"/>
    </source>
</evidence>
<evidence type="ECO:0000313" key="1">
    <source>
        <dbReference type="EMBL" id="GGA28242.1"/>
    </source>
</evidence>
<proteinExistence type="predicted"/>
<keyword evidence="2" id="KW-1185">Reference proteome</keyword>
<dbReference type="EMBL" id="BMJA01000001">
    <property type="protein sequence ID" value="GGA28242.1"/>
    <property type="molecule type" value="Genomic_DNA"/>
</dbReference>
<gene>
    <name evidence="1" type="ORF">GCM10010981_16270</name>
</gene>